<proteinExistence type="predicted"/>
<dbReference type="InterPro" id="IPR053194">
    <property type="entry name" value="tRNA_methyltr_O"/>
</dbReference>
<evidence type="ECO:0000313" key="3">
    <source>
        <dbReference type="Proteomes" id="UP000095651"/>
    </source>
</evidence>
<dbReference type="Pfam" id="PF02663">
    <property type="entry name" value="FmdE"/>
    <property type="match status" value="1"/>
</dbReference>
<feature type="domain" description="Formylmethanofuran dehydrogenase subunit E" evidence="1">
    <location>
        <begin position="16"/>
        <end position="113"/>
    </location>
</feature>
<dbReference type="AlphaFoldDB" id="A0A174DQJ3"/>
<protein>
    <submittedName>
        <fullName evidence="2">Formylmethanofuran dehydrogenase E subunit-like protein</fullName>
    </submittedName>
</protein>
<dbReference type="EMBL" id="CYZE01000005">
    <property type="protein sequence ID" value="CUO26498.1"/>
    <property type="molecule type" value="Genomic_DNA"/>
</dbReference>
<dbReference type="SUPFAM" id="SSF143555">
    <property type="entry name" value="FwdE-like"/>
    <property type="match status" value="1"/>
</dbReference>
<dbReference type="PANTHER" id="PTHR39418:SF1">
    <property type="entry name" value="DEHYDROGENASE"/>
    <property type="match status" value="1"/>
</dbReference>
<evidence type="ECO:0000313" key="2">
    <source>
        <dbReference type="EMBL" id="CUO26498.1"/>
    </source>
</evidence>
<dbReference type="InterPro" id="IPR026328">
    <property type="entry name" value="FmdE"/>
</dbReference>
<name>A0A174DQJ3_9FIRM</name>
<dbReference type="Proteomes" id="UP000095651">
    <property type="component" value="Unassembled WGS sequence"/>
</dbReference>
<dbReference type="Gene3D" id="3.30.1330.130">
    <property type="match status" value="1"/>
</dbReference>
<dbReference type="RefSeq" id="WP_055655142.1">
    <property type="nucleotide sequence ID" value="NZ_CABIXC010000005.1"/>
</dbReference>
<reference evidence="2 3" key="1">
    <citation type="submission" date="2015-09" db="EMBL/GenBank/DDBJ databases">
        <authorList>
            <consortium name="Pathogen Informatics"/>
        </authorList>
    </citation>
    <scope>NUCLEOTIDE SEQUENCE [LARGE SCALE GENOMIC DNA]</scope>
    <source>
        <strain evidence="2 3">2789STDY5608850</strain>
    </source>
</reference>
<dbReference type="PIRSF" id="PIRSF006578">
    <property type="entry name" value="FwdE"/>
    <property type="match status" value="1"/>
</dbReference>
<accession>A0A174DQJ3</accession>
<sequence length="179" mass="20563">MKAEEKKELWEQCAKFHGHVCGGLTIGYKAALYAMELLELGFSEDEEVVCISENDACGVDAIQVVLGCSIGKGNLLFHMRGKQAFSFYNRKTGKSVRLVLRERPDFASKEESFAYLQKRDPEDLFDVKEAVCHIPERARLFRSCPCDCCKETTAEHMMRLQDGKKLCLDCWKEYDRFRV</sequence>
<organism evidence="2 3">
    <name type="scientific">Hungatella hathewayi</name>
    <dbReference type="NCBI Taxonomy" id="154046"/>
    <lineage>
        <taxon>Bacteria</taxon>
        <taxon>Bacillati</taxon>
        <taxon>Bacillota</taxon>
        <taxon>Clostridia</taxon>
        <taxon>Lachnospirales</taxon>
        <taxon>Lachnospiraceae</taxon>
        <taxon>Hungatella</taxon>
    </lineage>
</organism>
<dbReference type="InterPro" id="IPR003814">
    <property type="entry name" value="FmdEsu_dom"/>
</dbReference>
<evidence type="ECO:0000259" key="1">
    <source>
        <dbReference type="Pfam" id="PF02663"/>
    </source>
</evidence>
<gene>
    <name evidence="2" type="ORF">ERS852407_02285</name>
</gene>
<dbReference type="GO" id="GO:0008270">
    <property type="term" value="F:zinc ion binding"/>
    <property type="evidence" value="ECO:0007669"/>
    <property type="project" value="UniProtKB-KW"/>
</dbReference>
<dbReference type="PANTHER" id="PTHR39418">
    <property type="entry name" value="DEHYDROGENASE-RELATED"/>
    <property type="match status" value="1"/>
</dbReference>